<sequence length="320" mass="33408">MTFAGSPDRVEARLVPDAGYEFDAFRISGFPRKLGLRFVRALGRAATAPAACAAIIRRRRPDAVLGGGGYVAGPMVLAASLLRIPTALTEADAHFGLANRLAAPFARRVYLAYPVEGRTTSRYNVVGRAIPERSRSIATAEARAFFGLPAEGPVVLIAGAMAGAHALNEFAVETFGADGPAVLHITGDRDFDEVAASVSRPGYVVVPTTDRPGAAYSAADLVIARAGSSVWEVAAAGKPAIFVPYPYATADHQAKNAEHFVRAGGAVMVREAQLSEVGDRAKELLADPSRLTTMAAAMLAAARPDAADVIAEGLIALVRS</sequence>
<keyword evidence="2" id="KW-0808">Transferase</keyword>
<dbReference type="InterPro" id="IPR007235">
    <property type="entry name" value="Glyco_trans_28_C"/>
</dbReference>
<dbReference type="PANTHER" id="PTHR21015">
    <property type="entry name" value="UDP-N-ACETYLGLUCOSAMINE--N-ACETYLMURAMYL-(PENTAPEPTIDE) PYROPHOSPHORYL-UNDECAPRENOL N-ACETYLGLUCOSAMINE TRANSFERASE 1"/>
    <property type="match status" value="1"/>
</dbReference>
<accession>A0A6J6PAT0</accession>
<reference evidence="5" key="1">
    <citation type="submission" date="2020-05" db="EMBL/GenBank/DDBJ databases">
        <authorList>
            <person name="Chiriac C."/>
            <person name="Salcher M."/>
            <person name="Ghai R."/>
            <person name="Kavagutti S V."/>
        </authorList>
    </citation>
    <scope>NUCLEOTIDE SEQUENCE</scope>
</reference>
<dbReference type="GO" id="GO:0005975">
    <property type="term" value="P:carbohydrate metabolic process"/>
    <property type="evidence" value="ECO:0007669"/>
    <property type="project" value="InterPro"/>
</dbReference>
<feature type="domain" description="Glycosyl transferase family 28 C-terminal" evidence="4">
    <location>
        <begin position="155"/>
        <end position="308"/>
    </location>
</feature>
<evidence type="ECO:0000259" key="3">
    <source>
        <dbReference type="Pfam" id="PF03033"/>
    </source>
</evidence>
<dbReference type="SUPFAM" id="SSF53756">
    <property type="entry name" value="UDP-Glycosyltransferase/glycogen phosphorylase"/>
    <property type="match status" value="1"/>
</dbReference>
<evidence type="ECO:0000313" key="5">
    <source>
        <dbReference type="EMBL" id="CAB4695726.1"/>
    </source>
</evidence>
<protein>
    <submittedName>
        <fullName evidence="5">Unannotated protein</fullName>
    </submittedName>
</protein>
<gene>
    <name evidence="5" type="ORF">UFOPK2399_01010</name>
</gene>
<evidence type="ECO:0000256" key="2">
    <source>
        <dbReference type="ARBA" id="ARBA00022679"/>
    </source>
</evidence>
<keyword evidence="1" id="KW-0328">Glycosyltransferase</keyword>
<dbReference type="Pfam" id="PF04101">
    <property type="entry name" value="Glyco_tran_28_C"/>
    <property type="match status" value="1"/>
</dbReference>
<dbReference type="PANTHER" id="PTHR21015:SF22">
    <property type="entry name" value="GLYCOSYLTRANSFERASE"/>
    <property type="match status" value="1"/>
</dbReference>
<proteinExistence type="predicted"/>
<dbReference type="EMBL" id="CAEZXP010000002">
    <property type="protein sequence ID" value="CAB4695726.1"/>
    <property type="molecule type" value="Genomic_DNA"/>
</dbReference>
<evidence type="ECO:0000256" key="1">
    <source>
        <dbReference type="ARBA" id="ARBA00022676"/>
    </source>
</evidence>
<dbReference type="Gene3D" id="3.40.50.2000">
    <property type="entry name" value="Glycogen Phosphorylase B"/>
    <property type="match status" value="2"/>
</dbReference>
<evidence type="ECO:0000259" key="4">
    <source>
        <dbReference type="Pfam" id="PF04101"/>
    </source>
</evidence>
<name>A0A6J6PAT0_9ZZZZ</name>
<dbReference type="GO" id="GO:0016758">
    <property type="term" value="F:hexosyltransferase activity"/>
    <property type="evidence" value="ECO:0007669"/>
    <property type="project" value="InterPro"/>
</dbReference>
<dbReference type="CDD" id="cd03785">
    <property type="entry name" value="GT28_MurG"/>
    <property type="match status" value="1"/>
</dbReference>
<dbReference type="Pfam" id="PF03033">
    <property type="entry name" value="Glyco_transf_28"/>
    <property type="match status" value="1"/>
</dbReference>
<feature type="domain" description="Glycosyltransferase family 28 N-terminal" evidence="3">
    <location>
        <begin position="5"/>
        <end position="110"/>
    </location>
</feature>
<dbReference type="AlphaFoldDB" id="A0A6J6PAT0"/>
<dbReference type="InterPro" id="IPR004276">
    <property type="entry name" value="GlycoTrans_28_N"/>
</dbReference>
<organism evidence="5">
    <name type="scientific">freshwater metagenome</name>
    <dbReference type="NCBI Taxonomy" id="449393"/>
    <lineage>
        <taxon>unclassified sequences</taxon>
        <taxon>metagenomes</taxon>
        <taxon>ecological metagenomes</taxon>
    </lineage>
</organism>